<comment type="caution">
    <text evidence="2">The sequence shown here is derived from an EMBL/GenBank/DDBJ whole genome shotgun (WGS) entry which is preliminary data.</text>
</comment>
<accession>A0A179B3E3</accession>
<feature type="region of interest" description="Disordered" evidence="1">
    <location>
        <begin position="821"/>
        <end position="862"/>
    </location>
</feature>
<feature type="compositionally biased region" description="Basic and acidic residues" evidence="1">
    <location>
        <begin position="688"/>
        <end position="710"/>
    </location>
</feature>
<sequence>MGTFHSAVNRIPVPRRKAHNLVAEGMLPKDIFGDGRAPGHDHLKREGWSGTIDLEMTVRTPLVFGDQYREDAEGNRLKESDGLKKIPGSRNVVKVPMDGLGQPFISPTMVKGMVSRAYETLTASRFRVFGEHRDPLTYRVDPSQANQLFPARVCRDEAGNLAVEILNGKGEKNEMALLVDSLNIKGIEVVREGHTQPAPNAKAPQRPRVPGAGLLPPAEQVLKRFRSLTPHGDPVRVGLTRLKDGTPVVTHVRREATGKLEEFFRVTRKGYRSARPIEVEGYACRTAPEGKFASDLFENKKYERFFFKSDSSGKDISGTILRLTETNIRDYGLIIESYRKASDEYKGPEPHLLNRASQKRENRAANGASAQADDAPASAGAFEPTDDALTPTDGTPALAKNAPTSADSASEPTGSAPALADSAPATILAEGDLVFVRLDTDEVPDCYGKMLKSVAVCEVLPTMVGRRAYQKSPRELAENQLVTPPKNRDEASPADRLFGYVVPETMGNAKGGDVAYRGRVSFGQVDSSGVKVCRKEKKLAPLLEPKVSSARRFLTDSGGTTRRIKKDNESAGIAPNDRKQEVSVKEEKEEWRLLARREYFGPGQLLGAAAYPVHRKPQVDETGFLRSATELPQLDLEQGNDDVRITAKTWIETGSSLKCTLRFENLSKFELASLVWVLTPENLVPLEARNRTENAEEKAKSEAGKGDGEAPTKPVGFLRMGLGKPLGLGAVEVRIAEGGLKAWRGRSLAKSYESLEACLGFGAKTRKPSKFSLKKLMREVAPDRRLDLDRLPWIQAMQRAAYGYDDGVEVRYMSLAENKANNQTNSKTGEPQEGRGLSPTDLCGSSPNTKTYRPSPMRISTD</sequence>
<feature type="region of interest" description="Disordered" evidence="1">
    <location>
        <begin position="688"/>
        <end position="714"/>
    </location>
</feature>
<dbReference type="OrthoDB" id="5362408at2"/>
<evidence type="ECO:0000313" key="2">
    <source>
        <dbReference type="EMBL" id="OAP86217.1"/>
    </source>
</evidence>
<dbReference type="Proteomes" id="UP000078368">
    <property type="component" value="Unassembled WGS sequence"/>
</dbReference>
<evidence type="ECO:0000256" key="1">
    <source>
        <dbReference type="SAM" id="MobiDB-lite"/>
    </source>
</evidence>
<dbReference type="RefSeq" id="WP_064231071.1">
    <property type="nucleotide sequence ID" value="NZ_LVZK01000001.1"/>
</dbReference>
<feature type="region of interest" description="Disordered" evidence="1">
    <location>
        <begin position="344"/>
        <end position="419"/>
    </location>
</feature>
<keyword evidence="3" id="KW-1185">Reference proteome</keyword>
<protein>
    <recommendedName>
        <fullName evidence="4">CRISPR-associated RAMP family protein</fullName>
    </recommendedName>
</protein>
<name>A0A179B3E3_9ACTO</name>
<gene>
    <name evidence="2" type="ORF">A4H34_03340</name>
</gene>
<dbReference type="AlphaFoldDB" id="A0A179B3E3"/>
<feature type="compositionally biased region" description="Low complexity" evidence="1">
    <location>
        <begin position="364"/>
        <end position="381"/>
    </location>
</feature>
<organism evidence="2 3">
    <name type="scientific">Peptidiphaga gingivicola</name>
    <dbReference type="NCBI Taxonomy" id="2741497"/>
    <lineage>
        <taxon>Bacteria</taxon>
        <taxon>Bacillati</taxon>
        <taxon>Actinomycetota</taxon>
        <taxon>Actinomycetes</taxon>
        <taxon>Actinomycetales</taxon>
        <taxon>Actinomycetaceae</taxon>
        <taxon>Peptidiphaga</taxon>
    </lineage>
</organism>
<evidence type="ECO:0008006" key="4">
    <source>
        <dbReference type="Google" id="ProtNLM"/>
    </source>
</evidence>
<feature type="region of interest" description="Disordered" evidence="1">
    <location>
        <begin position="555"/>
        <end position="581"/>
    </location>
</feature>
<evidence type="ECO:0000313" key="3">
    <source>
        <dbReference type="Proteomes" id="UP000078368"/>
    </source>
</evidence>
<proteinExistence type="predicted"/>
<reference evidence="2 3" key="1">
    <citation type="submission" date="2016-04" db="EMBL/GenBank/DDBJ databases">
        <title>Peptidophaga gingivicola gen. nov., sp. nov., isolated from human subgingival plaque.</title>
        <authorList>
            <person name="Beall C.J."/>
            <person name="Mokrzan E.M."/>
            <person name="Griffen A.L."/>
            <person name="Leys E.J."/>
        </authorList>
    </citation>
    <scope>NUCLEOTIDE SEQUENCE [LARGE SCALE GENOMIC DNA]</scope>
    <source>
        <strain evidence="2 3">BA112</strain>
    </source>
</reference>
<dbReference type="EMBL" id="LVZK01000001">
    <property type="protein sequence ID" value="OAP86217.1"/>
    <property type="molecule type" value="Genomic_DNA"/>
</dbReference>
<feature type="compositionally biased region" description="Polar residues" evidence="1">
    <location>
        <begin position="402"/>
        <end position="413"/>
    </location>
</feature>
<feature type="compositionally biased region" description="Polar residues" evidence="1">
    <location>
        <begin position="843"/>
        <end position="862"/>
    </location>
</feature>
<dbReference type="STRING" id="1823756.A4H34_03340"/>